<comment type="similarity">
    <text evidence="1">Belongs to the thioredoxin family.</text>
</comment>
<dbReference type="PROSITE" id="PS51352">
    <property type="entry name" value="THIOREDOXIN_2"/>
    <property type="match status" value="1"/>
</dbReference>
<gene>
    <name evidence="4" type="ORF">K431DRAFT_217763</name>
</gene>
<reference evidence="4" key="1">
    <citation type="journal article" date="2020" name="Stud. Mycol.">
        <title>101 Dothideomycetes genomes: a test case for predicting lifestyles and emergence of pathogens.</title>
        <authorList>
            <person name="Haridas S."/>
            <person name="Albert R."/>
            <person name="Binder M."/>
            <person name="Bloem J."/>
            <person name="Labutti K."/>
            <person name="Salamov A."/>
            <person name="Andreopoulos B."/>
            <person name="Baker S."/>
            <person name="Barry K."/>
            <person name="Bills G."/>
            <person name="Bluhm B."/>
            <person name="Cannon C."/>
            <person name="Castanera R."/>
            <person name="Culley D."/>
            <person name="Daum C."/>
            <person name="Ezra D."/>
            <person name="Gonzalez J."/>
            <person name="Henrissat B."/>
            <person name="Kuo A."/>
            <person name="Liang C."/>
            <person name="Lipzen A."/>
            <person name="Lutzoni F."/>
            <person name="Magnuson J."/>
            <person name="Mondo S."/>
            <person name="Nolan M."/>
            <person name="Ohm R."/>
            <person name="Pangilinan J."/>
            <person name="Park H.-J."/>
            <person name="Ramirez L."/>
            <person name="Alfaro M."/>
            <person name="Sun H."/>
            <person name="Tritt A."/>
            <person name="Yoshinaga Y."/>
            <person name="Zwiers L.-H."/>
            <person name="Turgeon B."/>
            <person name="Goodwin S."/>
            <person name="Spatafora J."/>
            <person name="Crous P."/>
            <person name="Grigoriev I."/>
        </authorList>
    </citation>
    <scope>NUCLEOTIDE SEQUENCE</scope>
    <source>
        <strain evidence="4">CBS 116435</strain>
    </source>
</reference>
<dbReference type="Gene3D" id="3.40.30.10">
    <property type="entry name" value="Glutaredoxin"/>
    <property type="match status" value="1"/>
</dbReference>
<protein>
    <submittedName>
        <fullName evidence="4">Thioredoxin-like protein</fullName>
    </submittedName>
</protein>
<dbReference type="CDD" id="cd02947">
    <property type="entry name" value="TRX_family"/>
    <property type="match status" value="1"/>
</dbReference>
<comment type="caution">
    <text evidence="4">The sequence shown here is derived from an EMBL/GenBank/DDBJ whole genome shotgun (WGS) entry which is preliminary data.</text>
</comment>
<evidence type="ECO:0000256" key="1">
    <source>
        <dbReference type="ARBA" id="ARBA00008987"/>
    </source>
</evidence>
<dbReference type="SUPFAM" id="SSF52833">
    <property type="entry name" value="Thioredoxin-like"/>
    <property type="match status" value="1"/>
</dbReference>
<dbReference type="Proteomes" id="UP000799441">
    <property type="component" value="Unassembled WGS sequence"/>
</dbReference>
<dbReference type="InterPro" id="IPR036249">
    <property type="entry name" value="Thioredoxin-like_sf"/>
</dbReference>
<organism evidence="4 5">
    <name type="scientific">Polychaeton citri CBS 116435</name>
    <dbReference type="NCBI Taxonomy" id="1314669"/>
    <lineage>
        <taxon>Eukaryota</taxon>
        <taxon>Fungi</taxon>
        <taxon>Dikarya</taxon>
        <taxon>Ascomycota</taxon>
        <taxon>Pezizomycotina</taxon>
        <taxon>Dothideomycetes</taxon>
        <taxon>Dothideomycetidae</taxon>
        <taxon>Capnodiales</taxon>
        <taxon>Capnodiaceae</taxon>
        <taxon>Polychaeton</taxon>
    </lineage>
</organism>
<evidence type="ECO:0000313" key="5">
    <source>
        <dbReference type="Proteomes" id="UP000799441"/>
    </source>
</evidence>
<dbReference type="EMBL" id="MU003771">
    <property type="protein sequence ID" value="KAF2724468.1"/>
    <property type="molecule type" value="Genomic_DNA"/>
</dbReference>
<sequence>MEELKDRTAYVKATMADGVAVLEGTAGWCSQCKAIAPYVEKLMKKYPDARFYQYDVETAEDIAQELGARQMPTFNVFKDGDLMDGITGAKPQELEKAIREAYGDGRVVEE</sequence>
<dbReference type="InterPro" id="IPR013766">
    <property type="entry name" value="Thioredoxin_domain"/>
</dbReference>
<keyword evidence="5" id="KW-1185">Reference proteome</keyword>
<accession>A0A9P4UT79</accession>
<dbReference type="PANTHER" id="PTHR46115">
    <property type="entry name" value="THIOREDOXIN-LIKE PROTEIN 1"/>
    <property type="match status" value="1"/>
</dbReference>
<keyword evidence="2" id="KW-1015">Disulfide bond</keyword>
<feature type="domain" description="Thioredoxin" evidence="3">
    <location>
        <begin position="1"/>
        <end position="103"/>
    </location>
</feature>
<proteinExistence type="inferred from homology"/>
<evidence type="ECO:0000259" key="3">
    <source>
        <dbReference type="PROSITE" id="PS51352"/>
    </source>
</evidence>
<dbReference type="AlphaFoldDB" id="A0A9P4UT79"/>
<evidence type="ECO:0000256" key="2">
    <source>
        <dbReference type="ARBA" id="ARBA00023157"/>
    </source>
</evidence>
<evidence type="ECO:0000313" key="4">
    <source>
        <dbReference type="EMBL" id="KAF2724468.1"/>
    </source>
</evidence>
<name>A0A9P4UT79_9PEZI</name>
<dbReference type="Pfam" id="PF00085">
    <property type="entry name" value="Thioredoxin"/>
    <property type="match status" value="1"/>
</dbReference>
<dbReference type="OrthoDB" id="10263751at2759"/>